<comment type="caution">
    <text evidence="1">The sequence shown here is derived from an EMBL/GenBank/DDBJ whole genome shotgun (WGS) entry which is preliminary data.</text>
</comment>
<dbReference type="EMBL" id="LLXI01004435">
    <property type="protein sequence ID" value="PKY60622.1"/>
    <property type="molecule type" value="Genomic_DNA"/>
</dbReference>
<sequence length="212" mass="24227">MFHWNIYGNKCRVRKTVTQFKIGNLNNVDQSLIDKWSQFVDLPFNPRILKETNHLIWVSLRALIVSKNLSISFTKVPAHADDLHNNNQVDMLAKSARYNYLPAGPPTFCLTAPCALNFNALLLNVNLRYIYKEIFKARQLAFLCTLTRFSDLGPVFLFDWALTWSCLSMDHGPFACSNGRANFLAFRIKLLLNMLQTMHDHTTTTPSIGLSS</sequence>
<organism evidence="1 2">
    <name type="scientific">Rhizophagus irregularis</name>
    <dbReference type="NCBI Taxonomy" id="588596"/>
    <lineage>
        <taxon>Eukaryota</taxon>
        <taxon>Fungi</taxon>
        <taxon>Fungi incertae sedis</taxon>
        <taxon>Mucoromycota</taxon>
        <taxon>Glomeromycotina</taxon>
        <taxon>Glomeromycetes</taxon>
        <taxon>Glomerales</taxon>
        <taxon>Glomeraceae</taxon>
        <taxon>Rhizophagus</taxon>
    </lineage>
</organism>
<dbReference type="VEuPathDB" id="FungiDB:RhiirFUN_014555"/>
<name>A0A2I1HP28_9GLOM</name>
<evidence type="ECO:0000313" key="2">
    <source>
        <dbReference type="Proteomes" id="UP000234323"/>
    </source>
</evidence>
<protein>
    <recommendedName>
        <fullName evidence="3">RNase H type-1 domain-containing protein</fullName>
    </recommendedName>
</protein>
<evidence type="ECO:0000313" key="1">
    <source>
        <dbReference type="EMBL" id="PKY60622.1"/>
    </source>
</evidence>
<keyword evidence="2" id="KW-1185">Reference proteome</keyword>
<evidence type="ECO:0008006" key="3">
    <source>
        <dbReference type="Google" id="ProtNLM"/>
    </source>
</evidence>
<gene>
    <name evidence="1" type="ORF">RhiirA4_484527</name>
</gene>
<reference evidence="1 2" key="1">
    <citation type="submission" date="2015-10" db="EMBL/GenBank/DDBJ databases">
        <title>Genome analyses suggest a sexual origin of heterokaryosis in a supposedly ancient asexual fungus.</title>
        <authorList>
            <person name="Ropars J."/>
            <person name="Sedzielewska K."/>
            <person name="Noel J."/>
            <person name="Charron P."/>
            <person name="Farinelli L."/>
            <person name="Marton T."/>
            <person name="Kruger M."/>
            <person name="Pelin A."/>
            <person name="Brachmann A."/>
            <person name="Corradi N."/>
        </authorList>
    </citation>
    <scope>NUCLEOTIDE SEQUENCE [LARGE SCALE GENOMIC DNA]</scope>
    <source>
        <strain evidence="1 2">A4</strain>
    </source>
</reference>
<dbReference type="AlphaFoldDB" id="A0A2I1HP28"/>
<dbReference type="VEuPathDB" id="FungiDB:FUN_012564"/>
<dbReference type="Proteomes" id="UP000234323">
    <property type="component" value="Unassembled WGS sequence"/>
</dbReference>
<accession>A0A2I1HP28</accession>
<proteinExistence type="predicted"/>
<dbReference type="VEuPathDB" id="FungiDB:RhiirA1_475842"/>